<evidence type="ECO:0000256" key="1">
    <source>
        <dbReference type="ARBA" id="ARBA00001342"/>
    </source>
</evidence>
<evidence type="ECO:0000256" key="12">
    <source>
        <dbReference type="ARBA" id="ARBA00047973"/>
    </source>
</evidence>
<comment type="function">
    <text evidence="8">Catalyzes the aldol cleavage of 4-hydroxy-4-methyl-2-oxoglutarate (HMG) into 2 molecules of pyruvate. Also contains a secondary oxaloacetate (OAA) decarboxylase activity due to the common pyruvate enolate transition state formed following C-C bond cleavage in the retro-aldol and decarboxylation reactions.</text>
</comment>
<accession>A0ABY5FYQ9</accession>
<evidence type="ECO:0000256" key="3">
    <source>
        <dbReference type="ARBA" id="ARBA00008621"/>
    </source>
</evidence>
<dbReference type="Gene3D" id="3.50.30.40">
    <property type="entry name" value="Ribonuclease E inhibitor RraA/RraA-like"/>
    <property type="match status" value="1"/>
</dbReference>
<evidence type="ECO:0000256" key="9">
    <source>
        <dbReference type="ARBA" id="ARBA00029596"/>
    </source>
</evidence>
<dbReference type="EMBL" id="CP101497">
    <property type="protein sequence ID" value="UTT63277.1"/>
    <property type="molecule type" value="Genomic_DNA"/>
</dbReference>
<name>A0ABY5FYQ9_9MICO</name>
<dbReference type="Proteomes" id="UP001060039">
    <property type="component" value="Chromosome"/>
</dbReference>
<comment type="catalytic activity">
    <reaction evidence="1">
        <text>4-hydroxy-4-methyl-2-oxoglutarate = 2 pyruvate</text>
        <dbReference type="Rhea" id="RHEA:22748"/>
        <dbReference type="ChEBI" id="CHEBI:15361"/>
        <dbReference type="ChEBI" id="CHEBI:58276"/>
        <dbReference type="EC" id="4.1.3.17"/>
    </reaction>
</comment>
<dbReference type="Pfam" id="PF03737">
    <property type="entry name" value="RraA-like"/>
    <property type="match status" value="1"/>
</dbReference>
<dbReference type="EC" id="4.1.3.17" evidence="5"/>
<evidence type="ECO:0000256" key="4">
    <source>
        <dbReference type="ARBA" id="ARBA00011233"/>
    </source>
</evidence>
<evidence type="ECO:0000256" key="8">
    <source>
        <dbReference type="ARBA" id="ARBA00025046"/>
    </source>
</evidence>
<comment type="subunit">
    <text evidence="4">Homotrimer.</text>
</comment>
<proteinExistence type="inferred from homology"/>
<evidence type="ECO:0000313" key="13">
    <source>
        <dbReference type="EMBL" id="UTT63277.1"/>
    </source>
</evidence>
<keyword evidence="14" id="KW-1185">Reference proteome</keyword>
<evidence type="ECO:0000256" key="6">
    <source>
        <dbReference type="ARBA" id="ARBA00012947"/>
    </source>
</evidence>
<dbReference type="PANTHER" id="PTHR33254:SF4">
    <property type="entry name" value="4-HYDROXY-4-METHYL-2-OXOGLUTARATE ALDOLASE 3-RELATED"/>
    <property type="match status" value="1"/>
</dbReference>
<dbReference type="PANTHER" id="PTHR33254">
    <property type="entry name" value="4-HYDROXY-4-METHYL-2-OXOGLUTARATE ALDOLASE 3-RELATED"/>
    <property type="match status" value="1"/>
</dbReference>
<dbReference type="InterPro" id="IPR005493">
    <property type="entry name" value="RraA/RraA-like"/>
</dbReference>
<evidence type="ECO:0000256" key="11">
    <source>
        <dbReference type="ARBA" id="ARBA00032305"/>
    </source>
</evidence>
<reference evidence="13" key="1">
    <citation type="submission" date="2022-07" db="EMBL/GenBank/DDBJ databases">
        <title>Taxonomic analysis of Microcella humidisoli nov. sp., isolated from riverside soil.</title>
        <authorList>
            <person name="Molina K.M."/>
            <person name="Kim S.B."/>
        </authorList>
    </citation>
    <scope>NUCLEOTIDE SEQUENCE</scope>
    <source>
        <strain evidence="13">MMS21-STM10</strain>
    </source>
</reference>
<comment type="cofactor">
    <cofactor evidence="2">
        <name>a divalent metal cation</name>
        <dbReference type="ChEBI" id="CHEBI:60240"/>
    </cofactor>
</comment>
<evidence type="ECO:0000256" key="5">
    <source>
        <dbReference type="ARBA" id="ARBA00012213"/>
    </source>
</evidence>
<evidence type="ECO:0000313" key="14">
    <source>
        <dbReference type="Proteomes" id="UP001060039"/>
    </source>
</evidence>
<evidence type="ECO:0000256" key="2">
    <source>
        <dbReference type="ARBA" id="ARBA00001968"/>
    </source>
</evidence>
<dbReference type="EC" id="4.1.1.112" evidence="6"/>
<organism evidence="13 14">
    <name type="scientific">Microcella humidisoli</name>
    <dbReference type="NCBI Taxonomy" id="2963406"/>
    <lineage>
        <taxon>Bacteria</taxon>
        <taxon>Bacillati</taxon>
        <taxon>Actinomycetota</taxon>
        <taxon>Actinomycetes</taxon>
        <taxon>Micrococcales</taxon>
        <taxon>Microbacteriaceae</taxon>
        <taxon>Microcella</taxon>
    </lineage>
</organism>
<evidence type="ECO:0000256" key="10">
    <source>
        <dbReference type="ARBA" id="ARBA00030169"/>
    </source>
</evidence>
<dbReference type="CDD" id="cd16841">
    <property type="entry name" value="RraA_family"/>
    <property type="match status" value="1"/>
</dbReference>
<protein>
    <recommendedName>
        <fullName evidence="7">Putative 4-hydroxy-4-methyl-2-oxoglutarate aldolase</fullName>
        <ecNumber evidence="6">4.1.1.112</ecNumber>
        <ecNumber evidence="5">4.1.3.17</ecNumber>
    </recommendedName>
    <alternativeName>
        <fullName evidence="11">Oxaloacetate decarboxylase</fullName>
    </alternativeName>
    <alternativeName>
        <fullName evidence="9">Regulator of ribonuclease activity homolog</fullName>
    </alternativeName>
    <alternativeName>
        <fullName evidence="10">RraA-like protein</fullName>
    </alternativeName>
</protein>
<comment type="similarity">
    <text evidence="3">Belongs to the class II aldolase/RraA-like family.</text>
</comment>
<dbReference type="SUPFAM" id="SSF89562">
    <property type="entry name" value="RraA-like"/>
    <property type="match status" value="1"/>
</dbReference>
<evidence type="ECO:0000256" key="7">
    <source>
        <dbReference type="ARBA" id="ARBA00016549"/>
    </source>
</evidence>
<sequence>MTDPAPTAALADACVRLGVPLRLGPASLRPIAPHAPVAGPAMPVTHAGSVDVFLEAIDDAPPGAVLVVDNGGRDDEACVGDLVALEAREAGLAGLVVWGRHRDTAQIVEMGIPLHSRGALPAGPRRVPPAGRAMRSAWLDGVEVTADDVIAADDDGVLVIAASAWPQVAEAARQIQAIELAQAERMRGGESLRAQLDFAAYRARQAAEPDLSLRRYLAERGGAIEV</sequence>
<dbReference type="RefSeq" id="WP_255160409.1">
    <property type="nucleotide sequence ID" value="NZ_CP101497.1"/>
</dbReference>
<gene>
    <name evidence="13" type="ORF">NNL39_04010</name>
</gene>
<comment type="catalytic activity">
    <reaction evidence="12">
        <text>oxaloacetate + H(+) = pyruvate + CO2</text>
        <dbReference type="Rhea" id="RHEA:15641"/>
        <dbReference type="ChEBI" id="CHEBI:15361"/>
        <dbReference type="ChEBI" id="CHEBI:15378"/>
        <dbReference type="ChEBI" id="CHEBI:16452"/>
        <dbReference type="ChEBI" id="CHEBI:16526"/>
        <dbReference type="EC" id="4.1.1.112"/>
    </reaction>
</comment>
<dbReference type="InterPro" id="IPR036704">
    <property type="entry name" value="RraA/RraA-like_sf"/>
</dbReference>